<comment type="caution">
    <text evidence="1">The sequence shown here is derived from an EMBL/GenBank/DDBJ whole genome shotgun (WGS) entry which is preliminary data.</text>
</comment>
<dbReference type="AlphaFoldDB" id="A0A412AYS1"/>
<accession>A0A412AYS1</accession>
<dbReference type="EMBL" id="QRTC01000010">
    <property type="protein sequence ID" value="RGQ42767.1"/>
    <property type="molecule type" value="Genomic_DNA"/>
</dbReference>
<evidence type="ECO:0000313" key="1">
    <source>
        <dbReference type="EMBL" id="RGQ42767.1"/>
    </source>
</evidence>
<evidence type="ECO:0000313" key="2">
    <source>
        <dbReference type="Proteomes" id="UP000284751"/>
    </source>
</evidence>
<proteinExistence type="predicted"/>
<reference evidence="1 2" key="1">
    <citation type="submission" date="2018-08" db="EMBL/GenBank/DDBJ databases">
        <title>A genome reference for cultivated species of the human gut microbiota.</title>
        <authorList>
            <person name="Zou Y."/>
            <person name="Xue W."/>
            <person name="Luo G."/>
        </authorList>
    </citation>
    <scope>NUCLEOTIDE SEQUENCE [LARGE SCALE GENOMIC DNA]</scope>
    <source>
        <strain evidence="1 2">AF28-26</strain>
    </source>
</reference>
<gene>
    <name evidence="1" type="ORF">DWY99_04225</name>
</gene>
<evidence type="ECO:0008006" key="3">
    <source>
        <dbReference type="Google" id="ProtNLM"/>
    </source>
</evidence>
<sequence length="150" mass="16437">MNKKATESILVCVNHPDFSKGLIAYGKRLSLEMNLPLQVVNIQPSANGYCARGHEIELFYQQCKEAGAELTILFDNDFAGATAKFARKAGAKQVVIQLFSSESGGPDTFAEALHRLAPTLPISMVSVSGKIYHIYPNYRPRVFQKTSSVG</sequence>
<protein>
    <recommendedName>
        <fullName evidence="3">Universal stress protein</fullName>
    </recommendedName>
</protein>
<dbReference type="Proteomes" id="UP000284751">
    <property type="component" value="Unassembled WGS sequence"/>
</dbReference>
<organism evidence="1 2">
    <name type="scientific">[Clostridium] leptum</name>
    <dbReference type="NCBI Taxonomy" id="1535"/>
    <lineage>
        <taxon>Bacteria</taxon>
        <taxon>Bacillati</taxon>
        <taxon>Bacillota</taxon>
        <taxon>Clostridia</taxon>
        <taxon>Eubacteriales</taxon>
        <taxon>Oscillospiraceae</taxon>
        <taxon>Oscillospiraceae incertae sedis</taxon>
    </lineage>
</organism>
<name>A0A412AYS1_9FIRM</name>